<organism evidence="1">
    <name type="scientific">Trichophyton rubrum CBS 288.86</name>
    <dbReference type="NCBI Taxonomy" id="1215330"/>
    <lineage>
        <taxon>Eukaryota</taxon>
        <taxon>Fungi</taxon>
        <taxon>Dikarya</taxon>
        <taxon>Ascomycota</taxon>
        <taxon>Pezizomycotina</taxon>
        <taxon>Eurotiomycetes</taxon>
        <taxon>Eurotiomycetidae</taxon>
        <taxon>Onygenales</taxon>
        <taxon>Arthrodermataceae</taxon>
        <taxon>Trichophyton</taxon>
    </lineage>
</organism>
<name>A0A022W5H2_TRIRU</name>
<reference evidence="1" key="1">
    <citation type="submission" date="2014-02" db="EMBL/GenBank/DDBJ databases">
        <title>The Genome Sequence of Trichophyton rubrum (morphotype fischeri) CBS 288.86.</title>
        <authorList>
            <consortium name="The Broad Institute Genomics Platform"/>
            <person name="Cuomo C.A."/>
            <person name="White T.C."/>
            <person name="Graser Y."/>
            <person name="Martinez-Rossi N."/>
            <person name="Heitman J."/>
            <person name="Young S.K."/>
            <person name="Zeng Q."/>
            <person name="Gargeya S."/>
            <person name="Abouelleil A."/>
            <person name="Alvarado L."/>
            <person name="Chapman S.B."/>
            <person name="Gainer-Dewar J."/>
            <person name="Goldberg J."/>
            <person name="Griggs A."/>
            <person name="Gujja S."/>
            <person name="Hansen M."/>
            <person name="Howarth C."/>
            <person name="Imamovic A."/>
            <person name="Larimer J."/>
            <person name="Martinez D."/>
            <person name="Murphy C."/>
            <person name="Pearson M.D."/>
            <person name="Persinoti G."/>
            <person name="Poon T."/>
            <person name="Priest M."/>
            <person name="Roberts A.D."/>
            <person name="Saif S."/>
            <person name="Shea T.D."/>
            <person name="Sykes S.N."/>
            <person name="Wortman J."/>
            <person name="Nusbaum C."/>
            <person name="Birren B."/>
        </authorList>
    </citation>
    <scope>NUCLEOTIDE SEQUENCE [LARGE SCALE GENOMIC DNA]</scope>
    <source>
        <strain evidence="1">CBS 288.86</strain>
    </source>
</reference>
<dbReference type="AlphaFoldDB" id="A0A022W5H2"/>
<protein>
    <submittedName>
        <fullName evidence="1">Uncharacterized protein</fullName>
    </submittedName>
</protein>
<gene>
    <name evidence="1" type="ORF">H103_03701</name>
</gene>
<dbReference type="Proteomes" id="UP000023758">
    <property type="component" value="Unassembled WGS sequence"/>
</dbReference>
<dbReference type="HOGENOM" id="CLU_2147681_0_0_1"/>
<proteinExistence type="predicted"/>
<sequence length="112" mass="12672">MNGCVVGTRSGRVISGHVRSGQGRTNQVKIKARPETEPPWTRHHHYLLRQPLRKAFPGCRCRHGEQQRVPTHTYIYINTYIHAPSGEIAEHDILPYTHTTGNKAAGCVEGWH</sequence>
<dbReference type="EMBL" id="KK207825">
    <property type="protein sequence ID" value="EZF53343.1"/>
    <property type="molecule type" value="Genomic_DNA"/>
</dbReference>
<evidence type="ECO:0000313" key="1">
    <source>
        <dbReference type="EMBL" id="EZF53343.1"/>
    </source>
</evidence>
<accession>A0A022W5H2</accession>